<feature type="compositionally biased region" description="Polar residues" evidence="1">
    <location>
        <begin position="1"/>
        <end position="14"/>
    </location>
</feature>
<feature type="region of interest" description="Disordered" evidence="1">
    <location>
        <begin position="70"/>
        <end position="94"/>
    </location>
</feature>
<feature type="compositionally biased region" description="Polar residues" evidence="1">
    <location>
        <begin position="71"/>
        <end position="82"/>
    </location>
</feature>
<feature type="region of interest" description="Disordered" evidence="1">
    <location>
        <begin position="1"/>
        <end position="20"/>
    </location>
</feature>
<reference evidence="2 3" key="1">
    <citation type="journal article" date="2019" name="Mol. Ecol. Resour.">
        <title>Chromosome-level genome assembly of Triplophysa tibetana, a fish adapted to the harsh high-altitude environment of the Tibetan Plateau.</title>
        <authorList>
            <person name="Yang X."/>
            <person name="Liu H."/>
            <person name="Ma Z."/>
            <person name="Zou Y."/>
            <person name="Zou M."/>
            <person name="Mao Y."/>
            <person name="Li X."/>
            <person name="Wang H."/>
            <person name="Chen T."/>
            <person name="Wang W."/>
            <person name="Yang R."/>
        </authorList>
    </citation>
    <scope>NUCLEOTIDE SEQUENCE [LARGE SCALE GENOMIC DNA]</scope>
    <source>
        <strain evidence="2">TTIB1903HZAU</strain>
        <tissue evidence="2">Muscle</tissue>
    </source>
</reference>
<organism evidence="2 3">
    <name type="scientific">Triplophysa tibetana</name>
    <dbReference type="NCBI Taxonomy" id="1572043"/>
    <lineage>
        <taxon>Eukaryota</taxon>
        <taxon>Metazoa</taxon>
        <taxon>Chordata</taxon>
        <taxon>Craniata</taxon>
        <taxon>Vertebrata</taxon>
        <taxon>Euteleostomi</taxon>
        <taxon>Actinopterygii</taxon>
        <taxon>Neopterygii</taxon>
        <taxon>Teleostei</taxon>
        <taxon>Ostariophysi</taxon>
        <taxon>Cypriniformes</taxon>
        <taxon>Nemacheilidae</taxon>
        <taxon>Triplophysa</taxon>
    </lineage>
</organism>
<protein>
    <submittedName>
        <fullName evidence="2">Uncharacterized protein</fullName>
    </submittedName>
</protein>
<feature type="compositionally biased region" description="Basic and acidic residues" evidence="1">
    <location>
        <begin position="83"/>
        <end position="94"/>
    </location>
</feature>
<evidence type="ECO:0000313" key="3">
    <source>
        <dbReference type="Proteomes" id="UP000324632"/>
    </source>
</evidence>
<dbReference type="AlphaFoldDB" id="A0A5A9NFD7"/>
<name>A0A5A9NFD7_9TELE</name>
<gene>
    <name evidence="2" type="ORF">E1301_Tti019426</name>
</gene>
<evidence type="ECO:0000256" key="1">
    <source>
        <dbReference type="SAM" id="MobiDB-lite"/>
    </source>
</evidence>
<dbReference type="EMBL" id="SOYY01000018">
    <property type="protein sequence ID" value="KAA0708173.1"/>
    <property type="molecule type" value="Genomic_DNA"/>
</dbReference>
<comment type="caution">
    <text evidence="2">The sequence shown here is derived from an EMBL/GenBank/DDBJ whole genome shotgun (WGS) entry which is preliminary data.</text>
</comment>
<dbReference type="Proteomes" id="UP000324632">
    <property type="component" value="Chromosome 18"/>
</dbReference>
<keyword evidence="3" id="KW-1185">Reference proteome</keyword>
<sequence>MVNASGESRISVSTPGHEHRIRCRAVRAGRRTLQPYARAASECRARDRAETIKLGDVSSPSPFSRELMKISQRQITPQITTARRSDDTTSNDEERHVKTRLLFVCVSGEDFSSTDVRFRQFLKEV</sequence>
<accession>A0A5A9NFD7</accession>
<evidence type="ECO:0000313" key="2">
    <source>
        <dbReference type="EMBL" id="KAA0708173.1"/>
    </source>
</evidence>
<proteinExistence type="predicted"/>